<dbReference type="GO" id="GO:0007155">
    <property type="term" value="P:cell adhesion"/>
    <property type="evidence" value="ECO:0007669"/>
    <property type="project" value="TreeGrafter"/>
</dbReference>
<organism evidence="3 4">
    <name type="scientific">Sphaerotilus natans subsp. natans DSM 6575</name>
    <dbReference type="NCBI Taxonomy" id="1286631"/>
    <lineage>
        <taxon>Bacteria</taxon>
        <taxon>Pseudomonadati</taxon>
        <taxon>Pseudomonadota</taxon>
        <taxon>Betaproteobacteria</taxon>
        <taxon>Burkholderiales</taxon>
        <taxon>Sphaerotilaceae</taxon>
        <taxon>Sphaerotilus</taxon>
    </lineage>
</organism>
<reference evidence="3 4" key="1">
    <citation type="journal article" date="2014" name="FEMS Microbiol. Ecol.">
        <title>Sphaerotilus natans encrusted with nanoball-shaped Fe(III) oxide minerals formed by nitrate-reducing mixotrophic Fe(II) oxidation.</title>
        <authorList>
            <person name="Park S."/>
            <person name="Kim D.H."/>
            <person name="Lee J.H."/>
            <person name="Hur H.G."/>
        </authorList>
    </citation>
    <scope>NUCLEOTIDE SEQUENCE [LARGE SCALE GENOMIC DNA]</scope>
    <source>
        <strain evidence="3 4">DSM 6575</strain>
    </source>
</reference>
<dbReference type="GO" id="GO:0031012">
    <property type="term" value="C:extracellular matrix"/>
    <property type="evidence" value="ECO:0007669"/>
    <property type="project" value="TreeGrafter"/>
</dbReference>
<evidence type="ECO:0000313" key="3">
    <source>
        <dbReference type="EMBL" id="KDB53968.1"/>
    </source>
</evidence>
<dbReference type="FunFam" id="2.30.180.10:FF:000032">
    <property type="entry name" value="Fasciclin domain-containing protein, putative"/>
    <property type="match status" value="1"/>
</dbReference>
<dbReference type="AlphaFoldDB" id="A0A059KS92"/>
<dbReference type="GO" id="GO:0005615">
    <property type="term" value="C:extracellular space"/>
    <property type="evidence" value="ECO:0007669"/>
    <property type="project" value="TreeGrafter"/>
</dbReference>
<protein>
    <recommendedName>
        <fullName evidence="2">FAS1 domain-containing protein</fullName>
    </recommendedName>
</protein>
<sequence length="164" mass="17166">MPQPKRLFLGSVGAIACALLMSGCASLNPAPTLADTLAARPELSTLNRLVTQAGLQDTLRGEAALTVLAPNDEAFKAVPKATLDALAADPARLKAVLGHHVVAGRVSAREMPAKVRTSTGTEITTSRAGDFVTLEEAMIVQADLPVRNGTVHVIDRVLMPPVKK</sequence>
<dbReference type="InterPro" id="IPR036378">
    <property type="entry name" value="FAS1_dom_sf"/>
</dbReference>
<accession>A0A059KS92</accession>
<dbReference type="SUPFAM" id="SSF82153">
    <property type="entry name" value="FAS1 domain"/>
    <property type="match status" value="1"/>
</dbReference>
<dbReference type="GO" id="GO:0030198">
    <property type="term" value="P:extracellular matrix organization"/>
    <property type="evidence" value="ECO:0007669"/>
    <property type="project" value="TreeGrafter"/>
</dbReference>
<proteinExistence type="predicted"/>
<keyword evidence="1" id="KW-0732">Signal</keyword>
<evidence type="ECO:0000256" key="1">
    <source>
        <dbReference type="SAM" id="SignalP"/>
    </source>
</evidence>
<dbReference type="RefSeq" id="WP_037477718.1">
    <property type="nucleotide sequence ID" value="NZ_AZRA01000009.1"/>
</dbReference>
<feature type="signal peptide" evidence="1">
    <location>
        <begin position="1"/>
        <end position="34"/>
    </location>
</feature>
<name>A0A059KS92_9BURK</name>
<dbReference type="PROSITE" id="PS51257">
    <property type="entry name" value="PROKAR_LIPOPROTEIN"/>
    <property type="match status" value="1"/>
</dbReference>
<dbReference type="GO" id="GO:0050839">
    <property type="term" value="F:cell adhesion molecule binding"/>
    <property type="evidence" value="ECO:0007669"/>
    <property type="project" value="TreeGrafter"/>
</dbReference>
<dbReference type="eggNOG" id="COG2335">
    <property type="taxonomic scope" value="Bacteria"/>
</dbReference>
<dbReference type="PROSITE" id="PS50213">
    <property type="entry name" value="FAS1"/>
    <property type="match status" value="1"/>
</dbReference>
<dbReference type="Proteomes" id="UP000026714">
    <property type="component" value="Unassembled WGS sequence"/>
</dbReference>
<feature type="domain" description="FAS1" evidence="2">
    <location>
        <begin position="30"/>
        <end position="158"/>
    </location>
</feature>
<dbReference type="Gene3D" id="2.30.180.10">
    <property type="entry name" value="FAS1 domain"/>
    <property type="match status" value="1"/>
</dbReference>
<feature type="chain" id="PRO_5001576745" description="FAS1 domain-containing protein" evidence="1">
    <location>
        <begin position="35"/>
        <end position="164"/>
    </location>
</feature>
<dbReference type="InterPro" id="IPR050904">
    <property type="entry name" value="Adhesion/Biosynth-related"/>
</dbReference>
<comment type="caution">
    <text evidence="3">The sequence shown here is derived from an EMBL/GenBank/DDBJ whole genome shotgun (WGS) entry which is preliminary data.</text>
</comment>
<dbReference type="SMART" id="SM00554">
    <property type="entry name" value="FAS1"/>
    <property type="match status" value="1"/>
</dbReference>
<dbReference type="PANTHER" id="PTHR10900:SF124">
    <property type="entry name" value="FI05614P"/>
    <property type="match status" value="1"/>
</dbReference>
<gene>
    <name evidence="3" type="ORF">X805_04300</name>
</gene>
<dbReference type="STRING" id="34103.SAMN05421778_12734"/>
<dbReference type="EMBL" id="AZRA01000009">
    <property type="protein sequence ID" value="KDB53968.1"/>
    <property type="molecule type" value="Genomic_DNA"/>
</dbReference>
<dbReference type="InterPro" id="IPR000782">
    <property type="entry name" value="FAS1_domain"/>
</dbReference>
<evidence type="ECO:0000313" key="4">
    <source>
        <dbReference type="Proteomes" id="UP000026714"/>
    </source>
</evidence>
<dbReference type="PANTHER" id="PTHR10900">
    <property type="entry name" value="PERIOSTIN-RELATED"/>
    <property type="match status" value="1"/>
</dbReference>
<dbReference type="Pfam" id="PF02469">
    <property type="entry name" value="Fasciclin"/>
    <property type="match status" value="1"/>
</dbReference>
<keyword evidence="4" id="KW-1185">Reference proteome</keyword>
<evidence type="ECO:0000259" key="2">
    <source>
        <dbReference type="PROSITE" id="PS50213"/>
    </source>
</evidence>